<dbReference type="EMBL" id="SIHI01000011">
    <property type="protein sequence ID" value="TWT51703.1"/>
    <property type="molecule type" value="Genomic_DNA"/>
</dbReference>
<dbReference type="AlphaFoldDB" id="A0A5C5WNW0"/>
<protein>
    <submittedName>
        <fullName evidence="2">PAS fold protein</fullName>
    </submittedName>
</protein>
<accession>A0A5C5WNW0</accession>
<keyword evidence="3" id="KW-1185">Reference proteome</keyword>
<dbReference type="CDD" id="cd00130">
    <property type="entry name" value="PAS"/>
    <property type="match status" value="1"/>
</dbReference>
<dbReference type="InterPro" id="IPR035965">
    <property type="entry name" value="PAS-like_dom_sf"/>
</dbReference>
<evidence type="ECO:0000259" key="1">
    <source>
        <dbReference type="SMART" id="SM00091"/>
    </source>
</evidence>
<sequence>MENWSSLGGASEDVAILRSRYDTLLQRIVSLALTTQDFDAFEADVLRRLDVEFGGVAAAVWDFDQETKRWKIIHKSPSWDALTPNLTAVAAGSSDFRYSIETRIPGQLEPYLFAINARSERTAGLLSSRKQDSLTERDLPKTQLVIIDPQGKKDRPNREVLQRFADSFSLARQMVNQRVSSHFSARVHSALVVTSPVPVVTCSPEGIVLECNRASENVFGIRNADVQGRPVAEIGAGDFREMSRQCSENRLPVQRCVKWNSPSGESWSMDVTMCPVLSASDEVVSLTLIANDRSSLDLSLRGQKCQEEICSILAESGTLAECWPEVLRCLCTSLQFDEGSVWSTGHLSLWLDGISPLKGWAGKQRSGRLMTFQTLFAKQSSEEPSRQRISRLGFRNRRQAELPRCACRVSVKSLFRSSMTSAFIRSSFFVGL</sequence>
<feature type="domain" description="PAS" evidence="1">
    <location>
        <begin position="186"/>
        <end position="252"/>
    </location>
</feature>
<evidence type="ECO:0000313" key="3">
    <source>
        <dbReference type="Proteomes" id="UP000317243"/>
    </source>
</evidence>
<reference evidence="2 3" key="1">
    <citation type="submission" date="2019-02" db="EMBL/GenBank/DDBJ databases">
        <title>Deep-cultivation of Planctomycetes and their phenomic and genomic characterization uncovers novel biology.</title>
        <authorList>
            <person name="Wiegand S."/>
            <person name="Jogler M."/>
            <person name="Boedeker C."/>
            <person name="Pinto D."/>
            <person name="Vollmers J."/>
            <person name="Rivas-Marin E."/>
            <person name="Kohn T."/>
            <person name="Peeters S.H."/>
            <person name="Heuer A."/>
            <person name="Rast P."/>
            <person name="Oberbeckmann S."/>
            <person name="Bunk B."/>
            <person name="Jeske O."/>
            <person name="Meyerdierks A."/>
            <person name="Storesund J.E."/>
            <person name="Kallscheuer N."/>
            <person name="Luecker S."/>
            <person name="Lage O.M."/>
            <person name="Pohl T."/>
            <person name="Merkel B.J."/>
            <person name="Hornburger P."/>
            <person name="Mueller R.-W."/>
            <person name="Bruemmer F."/>
            <person name="Labrenz M."/>
            <person name="Spormann A.M."/>
            <person name="Op Den Camp H."/>
            <person name="Overmann J."/>
            <person name="Amann R."/>
            <person name="Jetten M.S.M."/>
            <person name="Mascher T."/>
            <person name="Medema M.H."/>
            <person name="Devos D.P."/>
            <person name="Kaster A.-K."/>
            <person name="Ovreas L."/>
            <person name="Rohde M."/>
            <person name="Galperin M.Y."/>
            <person name="Jogler C."/>
        </authorList>
    </citation>
    <scope>NUCLEOTIDE SEQUENCE [LARGE SCALE GENOMIC DNA]</scope>
    <source>
        <strain evidence="2 3">KOR42</strain>
    </source>
</reference>
<gene>
    <name evidence="2" type="ORF">KOR42_33890</name>
</gene>
<dbReference type="NCBIfam" id="TIGR00229">
    <property type="entry name" value="sensory_box"/>
    <property type="match status" value="1"/>
</dbReference>
<name>A0A5C5WNW0_9PLAN</name>
<dbReference type="InterPro" id="IPR013767">
    <property type="entry name" value="PAS_fold"/>
</dbReference>
<dbReference type="Proteomes" id="UP000317243">
    <property type="component" value="Unassembled WGS sequence"/>
</dbReference>
<dbReference type="SMART" id="SM00091">
    <property type="entry name" value="PAS"/>
    <property type="match status" value="1"/>
</dbReference>
<proteinExistence type="predicted"/>
<dbReference type="SUPFAM" id="SSF55785">
    <property type="entry name" value="PYP-like sensor domain (PAS domain)"/>
    <property type="match status" value="1"/>
</dbReference>
<organism evidence="2 3">
    <name type="scientific">Thalassoglobus neptunius</name>
    <dbReference type="NCBI Taxonomy" id="1938619"/>
    <lineage>
        <taxon>Bacteria</taxon>
        <taxon>Pseudomonadati</taxon>
        <taxon>Planctomycetota</taxon>
        <taxon>Planctomycetia</taxon>
        <taxon>Planctomycetales</taxon>
        <taxon>Planctomycetaceae</taxon>
        <taxon>Thalassoglobus</taxon>
    </lineage>
</organism>
<evidence type="ECO:0000313" key="2">
    <source>
        <dbReference type="EMBL" id="TWT51703.1"/>
    </source>
</evidence>
<dbReference type="Pfam" id="PF00989">
    <property type="entry name" value="PAS"/>
    <property type="match status" value="1"/>
</dbReference>
<dbReference type="GO" id="GO:0006355">
    <property type="term" value="P:regulation of DNA-templated transcription"/>
    <property type="evidence" value="ECO:0007669"/>
    <property type="project" value="InterPro"/>
</dbReference>
<dbReference type="Gene3D" id="3.30.450.20">
    <property type="entry name" value="PAS domain"/>
    <property type="match status" value="1"/>
</dbReference>
<dbReference type="InterPro" id="IPR000014">
    <property type="entry name" value="PAS"/>
</dbReference>
<comment type="caution">
    <text evidence="2">The sequence shown here is derived from an EMBL/GenBank/DDBJ whole genome shotgun (WGS) entry which is preliminary data.</text>
</comment>